<feature type="transmembrane region" description="Helical" evidence="1">
    <location>
        <begin position="7"/>
        <end position="24"/>
    </location>
</feature>
<dbReference type="CDD" id="cd03396">
    <property type="entry name" value="PAP2_like_6"/>
    <property type="match status" value="1"/>
</dbReference>
<evidence type="ECO:0000313" key="4">
    <source>
        <dbReference type="Proteomes" id="UP001195660"/>
    </source>
</evidence>
<reference evidence="3 4" key="1">
    <citation type="submission" date="2019-11" db="EMBL/GenBank/DDBJ databases">
        <title>Novel Deefgea species.</title>
        <authorList>
            <person name="Han J.-H."/>
        </authorList>
    </citation>
    <scope>NUCLEOTIDE SEQUENCE [LARGE SCALE GENOMIC DNA]</scope>
    <source>
        <strain evidence="3 4">LMG 24817</strain>
    </source>
</reference>
<feature type="transmembrane region" description="Helical" evidence="1">
    <location>
        <begin position="89"/>
        <end position="106"/>
    </location>
</feature>
<proteinExistence type="predicted"/>
<organism evidence="3 4">
    <name type="scientific">Deefgea chitinilytica</name>
    <dbReference type="NCBI Taxonomy" id="570276"/>
    <lineage>
        <taxon>Bacteria</taxon>
        <taxon>Pseudomonadati</taxon>
        <taxon>Pseudomonadota</taxon>
        <taxon>Betaproteobacteria</taxon>
        <taxon>Neisseriales</taxon>
        <taxon>Chitinibacteraceae</taxon>
        <taxon>Deefgea</taxon>
    </lineage>
</organism>
<dbReference type="InterPro" id="IPR000326">
    <property type="entry name" value="PAP2/HPO"/>
</dbReference>
<accession>A0ABS2CDZ0</accession>
<keyword evidence="1" id="KW-1133">Transmembrane helix</keyword>
<evidence type="ECO:0000256" key="1">
    <source>
        <dbReference type="SAM" id="Phobius"/>
    </source>
</evidence>
<dbReference type="Proteomes" id="UP001195660">
    <property type="component" value="Unassembled WGS sequence"/>
</dbReference>
<dbReference type="EMBL" id="WOFE01000003">
    <property type="protein sequence ID" value="MBM5571688.1"/>
    <property type="molecule type" value="Genomic_DNA"/>
</dbReference>
<dbReference type="Gene3D" id="1.20.144.10">
    <property type="entry name" value="Phosphatidic acid phosphatase type 2/haloperoxidase"/>
    <property type="match status" value="1"/>
</dbReference>
<gene>
    <name evidence="3" type="ORF">GM173_08860</name>
</gene>
<protein>
    <submittedName>
        <fullName evidence="3">Phosphatase PAP2 family protein</fullName>
    </submittedName>
</protein>
<evidence type="ECO:0000313" key="3">
    <source>
        <dbReference type="EMBL" id="MBM5571688.1"/>
    </source>
</evidence>
<keyword evidence="4" id="KW-1185">Reference proteome</keyword>
<keyword evidence="1" id="KW-0472">Membrane</keyword>
<feature type="transmembrane region" description="Helical" evidence="1">
    <location>
        <begin position="169"/>
        <end position="187"/>
    </location>
</feature>
<comment type="caution">
    <text evidence="3">The sequence shown here is derived from an EMBL/GenBank/DDBJ whole genome shotgun (WGS) entry which is preliminary data.</text>
</comment>
<feature type="transmembrane region" description="Helical" evidence="1">
    <location>
        <begin position="199"/>
        <end position="217"/>
    </location>
</feature>
<name>A0ABS2CDZ0_9NEIS</name>
<dbReference type="SUPFAM" id="SSF48317">
    <property type="entry name" value="Acid phosphatase/Vanadium-dependent haloperoxidase"/>
    <property type="match status" value="1"/>
</dbReference>
<sequence length="230" mass="26317">MMRDLRWWNVVAPAILGGFLLWFYPQTDWDHALIAPYFDPQLHFFWRDQLILSTVMHDGLKIALQLIGLATFFYWLHAKKTKAPEQRRWLWLWLGIVLSTLTITTLKRFSIHACPWDLARYGGFAAELPLFADLPSGTQAGRCFPGGHSSGGYALLAFYFSFIGSNTRIAYWGLAAGLIVGTLMGWTQMMRGAHFLSHNLWTLFTVWCVLTLFYLIWPPATQAQAEVCHA</sequence>
<feature type="transmembrane region" description="Helical" evidence="1">
    <location>
        <begin position="59"/>
        <end position="77"/>
    </location>
</feature>
<dbReference type="InterPro" id="IPR036938">
    <property type="entry name" value="PAP2/HPO_sf"/>
</dbReference>
<dbReference type="Pfam" id="PF01569">
    <property type="entry name" value="PAP2"/>
    <property type="match status" value="1"/>
</dbReference>
<keyword evidence="1" id="KW-0812">Transmembrane</keyword>
<evidence type="ECO:0000259" key="2">
    <source>
        <dbReference type="Pfam" id="PF01569"/>
    </source>
</evidence>
<feature type="domain" description="Phosphatidic acid phosphatase type 2/haloperoxidase" evidence="2">
    <location>
        <begin position="89"/>
        <end position="218"/>
    </location>
</feature>